<dbReference type="GO" id="GO:0005509">
    <property type="term" value="F:calcium ion binding"/>
    <property type="evidence" value="ECO:0007669"/>
    <property type="project" value="UniProtKB-UniRule"/>
</dbReference>
<evidence type="ECO:0000259" key="12">
    <source>
        <dbReference type="PROSITE" id="PS50268"/>
    </source>
</evidence>
<dbReference type="CDD" id="cd11304">
    <property type="entry name" value="Cadherin_repeat"/>
    <property type="match status" value="3"/>
</dbReference>
<keyword evidence="8" id="KW-1133">Transmembrane helix</keyword>
<comment type="subcellular location">
    <subcellularLocation>
        <location evidence="1">Cell membrane</location>
        <topology evidence="1">Single-pass type I membrane protein</topology>
    </subcellularLocation>
</comment>
<dbReference type="GO" id="GO:0009653">
    <property type="term" value="P:anatomical structure morphogenesis"/>
    <property type="evidence" value="ECO:0007669"/>
    <property type="project" value="UniProtKB-ARBA"/>
</dbReference>
<name>A0A672SAK2_SINGR</name>
<proteinExistence type="predicted"/>
<dbReference type="Ensembl" id="ENSSGRT00000105182.1">
    <property type="protein sequence ID" value="ENSSGRP00000098860.1"/>
    <property type="gene ID" value="ENSSGRG00000049311.1"/>
</dbReference>
<dbReference type="InParanoid" id="A0A672SAK2"/>
<protein>
    <recommendedName>
        <fullName evidence="12">Cadherin domain-containing protein</fullName>
    </recommendedName>
</protein>
<dbReference type="Gene3D" id="2.60.40.60">
    <property type="entry name" value="Cadherins"/>
    <property type="match status" value="3"/>
</dbReference>
<dbReference type="GO" id="GO:0005886">
    <property type="term" value="C:plasma membrane"/>
    <property type="evidence" value="ECO:0007669"/>
    <property type="project" value="UniProtKB-SubCell"/>
</dbReference>
<evidence type="ECO:0000256" key="5">
    <source>
        <dbReference type="ARBA" id="ARBA00022737"/>
    </source>
</evidence>
<keyword evidence="9" id="KW-0472">Membrane</keyword>
<keyword evidence="5" id="KW-0677">Repeat</keyword>
<keyword evidence="2" id="KW-1003">Cell membrane</keyword>
<evidence type="ECO:0000256" key="9">
    <source>
        <dbReference type="ARBA" id="ARBA00023136"/>
    </source>
</evidence>
<evidence type="ECO:0000256" key="11">
    <source>
        <dbReference type="PROSITE-ProRule" id="PRU00043"/>
    </source>
</evidence>
<dbReference type="Pfam" id="PF00028">
    <property type="entry name" value="Cadherin"/>
    <property type="match status" value="2"/>
</dbReference>
<keyword evidence="10" id="KW-0325">Glycoprotein</keyword>
<reference evidence="13" key="1">
    <citation type="submission" date="2025-08" db="UniProtKB">
        <authorList>
            <consortium name="Ensembl"/>
        </authorList>
    </citation>
    <scope>IDENTIFICATION</scope>
</reference>
<evidence type="ECO:0000256" key="2">
    <source>
        <dbReference type="ARBA" id="ARBA00022475"/>
    </source>
</evidence>
<dbReference type="PANTHER" id="PTHR24028">
    <property type="entry name" value="CADHERIN-87A"/>
    <property type="match status" value="1"/>
</dbReference>
<reference evidence="13" key="2">
    <citation type="submission" date="2025-09" db="UniProtKB">
        <authorList>
            <consortium name="Ensembl"/>
        </authorList>
    </citation>
    <scope>IDENTIFICATION</scope>
</reference>
<evidence type="ECO:0000313" key="14">
    <source>
        <dbReference type="Proteomes" id="UP000472262"/>
    </source>
</evidence>
<keyword evidence="3" id="KW-0812">Transmembrane</keyword>
<dbReference type="PROSITE" id="PS00232">
    <property type="entry name" value="CADHERIN_1"/>
    <property type="match status" value="2"/>
</dbReference>
<feature type="domain" description="Cadherin" evidence="12">
    <location>
        <begin position="103"/>
        <end position="210"/>
    </location>
</feature>
<keyword evidence="4" id="KW-0732">Signal</keyword>
<evidence type="ECO:0000313" key="13">
    <source>
        <dbReference type="Ensembl" id="ENSSGRP00000098860.1"/>
    </source>
</evidence>
<evidence type="ECO:0000256" key="6">
    <source>
        <dbReference type="ARBA" id="ARBA00022837"/>
    </source>
</evidence>
<dbReference type="OMA" id="VAQCKVV"/>
<organism evidence="13 14">
    <name type="scientific">Sinocyclocheilus grahami</name>
    <name type="common">Dianchi golden-line fish</name>
    <name type="synonym">Barbus grahami</name>
    <dbReference type="NCBI Taxonomy" id="75366"/>
    <lineage>
        <taxon>Eukaryota</taxon>
        <taxon>Metazoa</taxon>
        <taxon>Chordata</taxon>
        <taxon>Craniata</taxon>
        <taxon>Vertebrata</taxon>
        <taxon>Euteleostomi</taxon>
        <taxon>Actinopterygii</taxon>
        <taxon>Neopterygii</taxon>
        <taxon>Teleostei</taxon>
        <taxon>Ostariophysi</taxon>
        <taxon>Cypriniformes</taxon>
        <taxon>Cyprinidae</taxon>
        <taxon>Cyprininae</taxon>
        <taxon>Sinocyclocheilus</taxon>
    </lineage>
</organism>
<evidence type="ECO:0000256" key="4">
    <source>
        <dbReference type="ARBA" id="ARBA00022729"/>
    </source>
</evidence>
<evidence type="ECO:0000256" key="8">
    <source>
        <dbReference type="ARBA" id="ARBA00022989"/>
    </source>
</evidence>
<dbReference type="PANTHER" id="PTHR24028:SF241">
    <property type="entry name" value="PROTOCADHERIN 2 ALPHA A 1 PRECURSOR"/>
    <property type="match status" value="1"/>
</dbReference>
<dbReference type="InterPro" id="IPR050174">
    <property type="entry name" value="Protocadherin/Cadherin-CA"/>
</dbReference>
<dbReference type="InterPro" id="IPR002126">
    <property type="entry name" value="Cadherin-like_dom"/>
</dbReference>
<dbReference type="FunFam" id="2.60.40.60:FF:000002">
    <property type="entry name" value="Protocadherin alpha 2"/>
    <property type="match status" value="1"/>
</dbReference>
<dbReference type="PRINTS" id="PR00205">
    <property type="entry name" value="CADHERIN"/>
</dbReference>
<evidence type="ECO:0000256" key="10">
    <source>
        <dbReference type="ARBA" id="ARBA00023180"/>
    </source>
</evidence>
<keyword evidence="7" id="KW-0130">Cell adhesion</keyword>
<dbReference type="GO" id="GO:0007156">
    <property type="term" value="P:homophilic cell adhesion via plasma membrane adhesion molecules"/>
    <property type="evidence" value="ECO:0007669"/>
    <property type="project" value="InterPro"/>
</dbReference>
<keyword evidence="14" id="KW-1185">Reference proteome</keyword>
<accession>A0A672SAK2</accession>
<sequence length="298" mass="32615">NFLNLSARFSLSNAVDPDTGSNSIKTYYLSENDHFDIEIQTGRDGSKFVDLILKNPLDREKQGSHNLILTAVDGGVPARSGTATTVNITIVVSDINDNAPVCDKQKYTVTVKENAPEGTFLLRVNASDSDEGLNGEIEYSLRNKFRNGASEVFDLDSLTGELKIKSGLNFEERQVYELKILAADKGTVSLSTQCNVLVIVEDVNDNRPEIDVTSVSSHISEDAPPGTVVALMGVTDLDSGMNGKMVFSLPKDIPFDLKPSANSPNLDILGNIEILARTRPVKMARMVTLTLRRLRFHK</sequence>
<dbReference type="SUPFAM" id="SSF49313">
    <property type="entry name" value="Cadherin-like"/>
    <property type="match status" value="3"/>
</dbReference>
<keyword evidence="6 11" id="KW-0106">Calcium</keyword>
<evidence type="ECO:0000256" key="1">
    <source>
        <dbReference type="ARBA" id="ARBA00004251"/>
    </source>
</evidence>
<evidence type="ECO:0000256" key="7">
    <source>
        <dbReference type="ARBA" id="ARBA00022889"/>
    </source>
</evidence>
<dbReference type="Proteomes" id="UP000472262">
    <property type="component" value="Unassembled WGS sequence"/>
</dbReference>
<evidence type="ECO:0000256" key="3">
    <source>
        <dbReference type="ARBA" id="ARBA00022692"/>
    </source>
</evidence>
<dbReference type="SMART" id="SM00112">
    <property type="entry name" value="CA"/>
    <property type="match status" value="2"/>
</dbReference>
<dbReference type="InterPro" id="IPR015919">
    <property type="entry name" value="Cadherin-like_sf"/>
</dbReference>
<feature type="domain" description="Cadherin" evidence="12">
    <location>
        <begin position="14"/>
        <end position="102"/>
    </location>
</feature>
<dbReference type="InterPro" id="IPR020894">
    <property type="entry name" value="Cadherin_CS"/>
</dbReference>
<dbReference type="PROSITE" id="PS50268">
    <property type="entry name" value="CADHERIN_2"/>
    <property type="match status" value="2"/>
</dbReference>
<dbReference type="FunFam" id="2.60.40.60:FF:000007">
    <property type="entry name" value="Protocadherin alpha 2"/>
    <property type="match status" value="1"/>
</dbReference>
<dbReference type="AlphaFoldDB" id="A0A672SAK2"/>